<dbReference type="Proteomes" id="UP001164539">
    <property type="component" value="Chromosome 2"/>
</dbReference>
<proteinExistence type="predicted"/>
<evidence type="ECO:0000313" key="1">
    <source>
        <dbReference type="EMBL" id="KAJ4725608.1"/>
    </source>
</evidence>
<dbReference type="EMBL" id="CM051395">
    <property type="protein sequence ID" value="KAJ4725608.1"/>
    <property type="molecule type" value="Genomic_DNA"/>
</dbReference>
<protein>
    <submittedName>
        <fullName evidence="1">Receptor-kinase</fullName>
    </submittedName>
</protein>
<reference evidence="1 2" key="1">
    <citation type="journal article" date="2023" name="Science">
        <title>Complex scaffold remodeling in plant triterpene biosynthesis.</title>
        <authorList>
            <person name="De La Pena R."/>
            <person name="Hodgson H."/>
            <person name="Liu J.C."/>
            <person name="Stephenson M.J."/>
            <person name="Martin A.C."/>
            <person name="Owen C."/>
            <person name="Harkess A."/>
            <person name="Leebens-Mack J."/>
            <person name="Jimenez L.E."/>
            <person name="Osbourn A."/>
            <person name="Sattely E.S."/>
        </authorList>
    </citation>
    <scope>NUCLEOTIDE SEQUENCE [LARGE SCALE GENOMIC DNA]</scope>
    <source>
        <strain evidence="2">cv. JPN11</strain>
        <tissue evidence="1">Leaf</tissue>
    </source>
</reference>
<organism evidence="1 2">
    <name type="scientific">Melia azedarach</name>
    <name type="common">Chinaberry tree</name>
    <dbReference type="NCBI Taxonomy" id="155640"/>
    <lineage>
        <taxon>Eukaryota</taxon>
        <taxon>Viridiplantae</taxon>
        <taxon>Streptophyta</taxon>
        <taxon>Embryophyta</taxon>
        <taxon>Tracheophyta</taxon>
        <taxon>Spermatophyta</taxon>
        <taxon>Magnoliopsida</taxon>
        <taxon>eudicotyledons</taxon>
        <taxon>Gunneridae</taxon>
        <taxon>Pentapetalae</taxon>
        <taxon>rosids</taxon>
        <taxon>malvids</taxon>
        <taxon>Sapindales</taxon>
        <taxon>Meliaceae</taxon>
        <taxon>Melia</taxon>
    </lineage>
</organism>
<name>A0ACC1YQZ6_MELAZ</name>
<keyword evidence="2" id="KW-1185">Reference proteome</keyword>
<gene>
    <name evidence="1" type="ORF">OWV82_004453</name>
</gene>
<comment type="caution">
    <text evidence="1">The sequence shown here is derived from an EMBL/GenBank/DDBJ whole genome shotgun (WGS) entry which is preliminary data.</text>
</comment>
<sequence length="1034" mass="113042">MLSKFEQRFSYLITCSVRNMLCSFLVPVWGAVLVLLSNNFCIPAAAINTNETDRLALLALKSQLHDPLGVTTSWNTSVKLCQWTGVTCSRRHQRVIRLDLKNQNLRGRVSPHIGNLSFLRYLNLQGNGFYGQIPQEVGRLFRLENLILANNSFSGTIPANLSHCSNLVIFDADDNDIEGEIPPGIGYLLKLEKLSIARNSLIGQLPASIGNLSVLQVISLQMNKLGGRIPDTLGQLRSLYYFSITENEFSGMVPPSIYNVSSLEIINLGKNRLNGSLPLYMGSNFPKLRTFAIHGNHFTGSLPDSIINASNLAKLDLADNQLSGKVSVDFSDLKNLTHLNLGQNNLGTGKANDLEFITSLINCSKLERLGLYMNQFGGILPSSLANLSTTITGLALGGNEISGIIPPGIGNFVNLNVLSMEFNQLTGNIPREIGKLRNLQTLFLNRNNLLGSIPTSLGNVSLLNKLALESNNLQGNIPSSLGNCKNLMMLNVSQNKLTGSVPPQILGITTLSLFLGLSDNHLTGPFPSEVGNLRNLVALDISRNRFSGEIPVTLSGCTGLEYLSMQENSFSGSIPETLSSLKSIKELDFSHNNLSGQIPDYLENLPFLVYLNLSYNHFEGEVPTKGVFSNTTGISLSGNEKLCGGIKELHLPSCRSRGSRKPKITLLKVLIPVTVSCLILLACFIIVYARRRRSAHKSASMLPLEQQFPMVSFAELRKATNEFSSANMIGQGSHGSVYKGSLGENGTLIAVKVINLKQKGASKSFMAECEAIRSIRHRNLIKIVTVCSSIDSKGADFKALVYVYMQNGNLEEWLHKSNDEPDSKNLSLIQRLNIAIDVASAIEYLHHQCQPPIIHGDLKPSNILLDHDLVAHVGDFGLARFLSEFSVCTVPEIQSSTAGIKGTIGYVAPEYGMGGEMSMAGDVYSFGILLLEMFTTRRPTDSMFNDGLNLHEFSKMALPGKVTEIVDPSLLLEVTASNSRSYGDGRVKIEKCLDAVARIGVLCSMESPAERLEMTDAVAKLCDVRENFIRNRVR</sequence>
<evidence type="ECO:0000313" key="2">
    <source>
        <dbReference type="Proteomes" id="UP001164539"/>
    </source>
</evidence>
<keyword evidence="1" id="KW-0675">Receptor</keyword>
<accession>A0ACC1YQZ6</accession>